<dbReference type="InterPro" id="IPR038078">
    <property type="entry name" value="PhoU-like_sf"/>
</dbReference>
<evidence type="ECO:0000313" key="3">
    <source>
        <dbReference type="Proteomes" id="UP000321805"/>
    </source>
</evidence>
<dbReference type="InterPro" id="IPR052912">
    <property type="entry name" value="UPF0111_domain"/>
</dbReference>
<dbReference type="OrthoDB" id="9797568at2"/>
<reference evidence="2 3" key="1">
    <citation type="journal article" date="2018" name="J. Microbiol.">
        <title>Baekduia soli gen. nov., sp. nov., a novel bacterium isolated from the soil of Baekdu Mountain and proposal of a novel family name, Baekduiaceae fam. nov.</title>
        <authorList>
            <person name="An D.S."/>
            <person name="Siddiqi M.Z."/>
            <person name="Kim K.H."/>
            <person name="Yu H.S."/>
            <person name="Im W.T."/>
        </authorList>
    </citation>
    <scope>NUCLEOTIDE SEQUENCE [LARGE SCALE GENOMIC DNA]</scope>
    <source>
        <strain evidence="2 3">BR7-21</strain>
    </source>
</reference>
<sequence>MALFRSTDTGVFELFEESGRNVQRATLLLRDLLADYPEHAHLARDLLLCEQEGDRITHDLIHRLNGGGTGRPPMNPADGHLLATTLDDIVDYAEQAADELVLYAVEAPMEQAGAIADVLVGAGEQVARALRTLRSGADLAPHLVEIHRLENEGDRLSREALASLFATGIDPMVVIRWKDIFETLEQSVDACEKVAHVLEGISLKRRR</sequence>
<dbReference type="KEGG" id="bsol:FSW04_09800"/>
<keyword evidence="3" id="KW-1185">Reference proteome</keyword>
<protein>
    <submittedName>
        <fullName evidence="2">DUF47 family protein</fullName>
    </submittedName>
</protein>
<proteinExistence type="inferred from homology"/>
<comment type="similarity">
    <text evidence="1">Belongs to the UPF0111 family.</text>
</comment>
<dbReference type="Pfam" id="PF01865">
    <property type="entry name" value="PhoU_div"/>
    <property type="match status" value="1"/>
</dbReference>
<dbReference type="PANTHER" id="PTHR37298:SF1">
    <property type="entry name" value="UPF0111 PROTEIN YKAA"/>
    <property type="match status" value="1"/>
</dbReference>
<dbReference type="Gene3D" id="1.20.58.220">
    <property type="entry name" value="Phosphate transport system protein phou homolog 2, domain 2"/>
    <property type="match status" value="1"/>
</dbReference>
<organism evidence="2 3">
    <name type="scientific">Baekduia soli</name>
    <dbReference type="NCBI Taxonomy" id="496014"/>
    <lineage>
        <taxon>Bacteria</taxon>
        <taxon>Bacillati</taxon>
        <taxon>Actinomycetota</taxon>
        <taxon>Thermoleophilia</taxon>
        <taxon>Solirubrobacterales</taxon>
        <taxon>Baekduiaceae</taxon>
        <taxon>Baekduia</taxon>
    </lineage>
</organism>
<gene>
    <name evidence="2" type="ORF">FSW04_09800</name>
</gene>
<dbReference type="InterPro" id="IPR018445">
    <property type="entry name" value="Put_Phosphate_transp_reg"/>
</dbReference>
<name>A0A5B8U458_9ACTN</name>
<accession>A0A5B8U458</accession>
<dbReference type="AlphaFoldDB" id="A0A5B8U458"/>
<evidence type="ECO:0000256" key="1">
    <source>
        <dbReference type="ARBA" id="ARBA00008591"/>
    </source>
</evidence>
<dbReference type="PANTHER" id="PTHR37298">
    <property type="entry name" value="UPF0111 PROTEIN YKAA"/>
    <property type="match status" value="1"/>
</dbReference>
<dbReference type="RefSeq" id="WP_146918736.1">
    <property type="nucleotide sequence ID" value="NZ_CP042430.1"/>
</dbReference>
<dbReference type="EMBL" id="CP042430">
    <property type="protein sequence ID" value="QEC47833.1"/>
    <property type="molecule type" value="Genomic_DNA"/>
</dbReference>
<evidence type="ECO:0000313" key="2">
    <source>
        <dbReference type="EMBL" id="QEC47833.1"/>
    </source>
</evidence>
<dbReference type="Proteomes" id="UP000321805">
    <property type="component" value="Chromosome"/>
</dbReference>